<evidence type="ECO:0000256" key="1">
    <source>
        <dbReference type="SAM" id="MobiDB-lite"/>
    </source>
</evidence>
<gene>
    <name evidence="2" type="ORF">CLUP02_03443</name>
</gene>
<protein>
    <submittedName>
        <fullName evidence="2">Uncharacterized protein</fullName>
    </submittedName>
</protein>
<dbReference type="Proteomes" id="UP000830671">
    <property type="component" value="Chromosome 2"/>
</dbReference>
<dbReference type="AlphaFoldDB" id="A0A9Q8SIU5"/>
<keyword evidence="3" id="KW-1185">Reference proteome</keyword>
<evidence type="ECO:0000313" key="3">
    <source>
        <dbReference type="Proteomes" id="UP000830671"/>
    </source>
</evidence>
<name>A0A9Q8SIU5_9PEZI</name>
<evidence type="ECO:0000313" key="2">
    <source>
        <dbReference type="EMBL" id="UQC77970.1"/>
    </source>
</evidence>
<reference evidence="2" key="1">
    <citation type="journal article" date="2021" name="Mol. Plant Microbe Interact.">
        <title>Complete Genome Sequence of the Plant-Pathogenic Fungus Colletotrichum lupini.</title>
        <authorList>
            <person name="Baroncelli R."/>
            <person name="Pensec F."/>
            <person name="Da Lio D."/>
            <person name="Boufleur T."/>
            <person name="Vicente I."/>
            <person name="Sarrocco S."/>
            <person name="Picot A."/>
            <person name="Baraldi E."/>
            <person name="Sukno S."/>
            <person name="Thon M."/>
            <person name="Le Floch G."/>
        </authorList>
    </citation>
    <scope>NUCLEOTIDE SEQUENCE</scope>
    <source>
        <strain evidence="2">IMI 504893</strain>
    </source>
</reference>
<organism evidence="2 3">
    <name type="scientific">Colletotrichum lupini</name>
    <dbReference type="NCBI Taxonomy" id="145971"/>
    <lineage>
        <taxon>Eukaryota</taxon>
        <taxon>Fungi</taxon>
        <taxon>Dikarya</taxon>
        <taxon>Ascomycota</taxon>
        <taxon>Pezizomycotina</taxon>
        <taxon>Sordariomycetes</taxon>
        <taxon>Hypocreomycetidae</taxon>
        <taxon>Glomerellales</taxon>
        <taxon>Glomerellaceae</taxon>
        <taxon>Colletotrichum</taxon>
        <taxon>Colletotrichum acutatum species complex</taxon>
    </lineage>
</organism>
<feature type="region of interest" description="Disordered" evidence="1">
    <location>
        <begin position="1"/>
        <end position="23"/>
    </location>
</feature>
<dbReference type="EMBL" id="CP019474">
    <property type="protein sequence ID" value="UQC77970.1"/>
    <property type="molecule type" value="Genomic_DNA"/>
</dbReference>
<feature type="compositionally biased region" description="Basic and acidic residues" evidence="1">
    <location>
        <begin position="1"/>
        <end position="14"/>
    </location>
</feature>
<accession>A0A9Q8SIU5</accession>
<sequence length="23" mass="2556">MAGRRGLGDLELHPNHSIKQLRG</sequence>
<proteinExistence type="predicted"/>